<sequence length="731" mass="81326">MPEFRTPNIDKHASTGGPVRARHKGRRCEPNPQGKYTEHKKEPQDAEMPGKGSIWRRSRQHVSAEDGLDASLGSKREHQFIELVGRRDAATTQVPGTRPTSRSASVEWIVDRRDAATPAPGTRRMSAGPCDNAGARYANSEIGSTVSAAREHGWCARRREKCRGAGRAAANECNGTLHQRVAVVQIEGTIVVEHRARTMSKCARRKTNLRGRNARRGCAKHEEIPARRLPETSGVARHEARDKTREMQRQRERLVFFTESRNTDINLLDTLGLRAQAPDTRRTSKLIDKTLLQRKRQILVKSREMRTTRLLVDGTVKFVSRRDAATTQAPDYRRASRNANVKSVGRRDAATTHVPGAHNRESRSPVAEHECRDYPVLLKAQTLNLSIGEARAPDDRQTSQNANIRFAASALPQWCSAMKNARGGTTHRWLSVGLAKCGCAMRERNPRGGHTERGENREMRVRDARENTARCGCAMRERIPRGGRAEREEEPRGARGAKRFHGAAAAPRRAVSGTVCRDHGRYTQPGGARHETAPRVGHAEREEEPRASSHWRVGMRVSQKPVGAVSAGRVDRALWPRNAISGIANESVISSARRLDTPTERRVWCHGKAVNADVKCDKTRMSSRSHGGDAVNTSVISSARRLGVMRRPFRHHSKGHGKMPDVSGAARPHGSGTNVKADVGRDETRTSSRQHSFRRCGYWRDVHRGAHVSSGIVASHIWGHGGKPRWCHERP</sequence>
<evidence type="ECO:0000313" key="2">
    <source>
        <dbReference type="EMBL" id="KAJ7218150.1"/>
    </source>
</evidence>
<feature type="compositionally biased region" description="Basic and acidic residues" evidence="1">
    <location>
        <begin position="482"/>
        <end position="493"/>
    </location>
</feature>
<protein>
    <submittedName>
        <fullName evidence="2">Uncharacterized protein</fullName>
    </submittedName>
</protein>
<feature type="compositionally biased region" description="Basic and acidic residues" evidence="1">
    <location>
        <begin position="358"/>
        <end position="368"/>
    </location>
</feature>
<proteinExistence type="predicted"/>
<reference evidence="2" key="1">
    <citation type="submission" date="2023-03" db="EMBL/GenBank/DDBJ databases">
        <title>Massive genome expansion in bonnet fungi (Mycena s.s.) driven by repeated elements and novel gene families across ecological guilds.</title>
        <authorList>
            <consortium name="Lawrence Berkeley National Laboratory"/>
            <person name="Harder C.B."/>
            <person name="Miyauchi S."/>
            <person name="Viragh M."/>
            <person name="Kuo A."/>
            <person name="Thoen E."/>
            <person name="Andreopoulos B."/>
            <person name="Lu D."/>
            <person name="Skrede I."/>
            <person name="Drula E."/>
            <person name="Henrissat B."/>
            <person name="Morin E."/>
            <person name="Kohler A."/>
            <person name="Barry K."/>
            <person name="LaButti K."/>
            <person name="Morin E."/>
            <person name="Salamov A."/>
            <person name="Lipzen A."/>
            <person name="Mereny Z."/>
            <person name="Hegedus B."/>
            <person name="Baldrian P."/>
            <person name="Stursova M."/>
            <person name="Weitz H."/>
            <person name="Taylor A."/>
            <person name="Grigoriev I.V."/>
            <person name="Nagy L.G."/>
            <person name="Martin F."/>
            <person name="Kauserud H."/>
        </authorList>
    </citation>
    <scope>NUCLEOTIDE SEQUENCE</scope>
    <source>
        <strain evidence="2">9144</strain>
    </source>
</reference>
<comment type="caution">
    <text evidence="2">The sequence shown here is derived from an EMBL/GenBank/DDBJ whole genome shotgun (WGS) entry which is preliminary data.</text>
</comment>
<evidence type="ECO:0000313" key="3">
    <source>
        <dbReference type="Proteomes" id="UP001219525"/>
    </source>
</evidence>
<dbReference type="EMBL" id="JARJCW010000013">
    <property type="protein sequence ID" value="KAJ7218150.1"/>
    <property type="molecule type" value="Genomic_DNA"/>
</dbReference>
<dbReference type="Proteomes" id="UP001219525">
    <property type="component" value="Unassembled WGS sequence"/>
</dbReference>
<feature type="compositionally biased region" description="Basic and acidic residues" evidence="1">
    <location>
        <begin position="528"/>
        <end position="547"/>
    </location>
</feature>
<feature type="region of interest" description="Disordered" evidence="1">
    <location>
        <begin position="323"/>
        <end position="368"/>
    </location>
</feature>
<feature type="region of interest" description="Disordered" evidence="1">
    <location>
        <begin position="650"/>
        <end position="690"/>
    </location>
</feature>
<name>A0AAD6VNG3_9AGAR</name>
<gene>
    <name evidence="2" type="ORF">GGX14DRAFT_599992</name>
</gene>
<keyword evidence="3" id="KW-1185">Reference proteome</keyword>
<accession>A0AAD6VNG3</accession>
<feature type="region of interest" description="Disordered" evidence="1">
    <location>
        <begin position="1"/>
        <end position="73"/>
    </location>
</feature>
<evidence type="ECO:0000256" key="1">
    <source>
        <dbReference type="SAM" id="MobiDB-lite"/>
    </source>
</evidence>
<dbReference type="AlphaFoldDB" id="A0AAD6VNG3"/>
<feature type="region of interest" description="Disordered" evidence="1">
    <location>
        <begin position="482"/>
        <end position="550"/>
    </location>
</feature>
<organism evidence="2 3">
    <name type="scientific">Mycena pura</name>
    <dbReference type="NCBI Taxonomy" id="153505"/>
    <lineage>
        <taxon>Eukaryota</taxon>
        <taxon>Fungi</taxon>
        <taxon>Dikarya</taxon>
        <taxon>Basidiomycota</taxon>
        <taxon>Agaricomycotina</taxon>
        <taxon>Agaricomycetes</taxon>
        <taxon>Agaricomycetidae</taxon>
        <taxon>Agaricales</taxon>
        <taxon>Marasmiineae</taxon>
        <taxon>Mycenaceae</taxon>
        <taxon>Mycena</taxon>
    </lineage>
</organism>